<reference evidence="2" key="2">
    <citation type="submission" date="2017-10" db="EMBL/GenBank/DDBJ databases">
        <title>Ladona fulva Genome sequencing and assembly.</title>
        <authorList>
            <person name="Murali S."/>
            <person name="Richards S."/>
            <person name="Bandaranaike D."/>
            <person name="Bellair M."/>
            <person name="Blankenburg K."/>
            <person name="Chao H."/>
            <person name="Dinh H."/>
            <person name="Doddapaneni H."/>
            <person name="Dugan-Rocha S."/>
            <person name="Elkadiri S."/>
            <person name="Gnanaolivu R."/>
            <person name="Hernandez B."/>
            <person name="Skinner E."/>
            <person name="Javaid M."/>
            <person name="Lee S."/>
            <person name="Li M."/>
            <person name="Ming W."/>
            <person name="Munidasa M."/>
            <person name="Muniz J."/>
            <person name="Nguyen L."/>
            <person name="Hughes D."/>
            <person name="Osuji N."/>
            <person name="Pu L.-L."/>
            <person name="Puazo M."/>
            <person name="Qu C."/>
            <person name="Quiroz J."/>
            <person name="Raj R."/>
            <person name="Weissenberger G."/>
            <person name="Xin Y."/>
            <person name="Zou X."/>
            <person name="Han Y."/>
            <person name="Worley K."/>
            <person name="Muzny D."/>
            <person name="Gibbs R."/>
        </authorList>
    </citation>
    <scope>NUCLEOTIDE SEQUENCE</scope>
    <source>
        <strain evidence="2">Sampled in the wild</strain>
    </source>
</reference>
<organism evidence="2 3">
    <name type="scientific">Ladona fulva</name>
    <name type="common">Scarce chaser dragonfly</name>
    <name type="synonym">Libellula fulva</name>
    <dbReference type="NCBI Taxonomy" id="123851"/>
    <lineage>
        <taxon>Eukaryota</taxon>
        <taxon>Metazoa</taxon>
        <taxon>Ecdysozoa</taxon>
        <taxon>Arthropoda</taxon>
        <taxon>Hexapoda</taxon>
        <taxon>Insecta</taxon>
        <taxon>Pterygota</taxon>
        <taxon>Palaeoptera</taxon>
        <taxon>Odonata</taxon>
        <taxon>Epiprocta</taxon>
        <taxon>Anisoptera</taxon>
        <taxon>Libelluloidea</taxon>
        <taxon>Libellulidae</taxon>
        <taxon>Ladona</taxon>
    </lineage>
</organism>
<dbReference type="Proteomes" id="UP000792457">
    <property type="component" value="Unassembled WGS sequence"/>
</dbReference>
<gene>
    <name evidence="2" type="ORF">J437_LFUL004404</name>
</gene>
<proteinExistence type="predicted"/>
<dbReference type="EMBL" id="KZ308294">
    <property type="protein sequence ID" value="KAG8226753.1"/>
    <property type="molecule type" value="Genomic_DNA"/>
</dbReference>
<evidence type="ECO:0000313" key="3">
    <source>
        <dbReference type="Proteomes" id="UP000792457"/>
    </source>
</evidence>
<feature type="region of interest" description="Disordered" evidence="1">
    <location>
        <begin position="76"/>
        <end position="102"/>
    </location>
</feature>
<evidence type="ECO:0000313" key="2">
    <source>
        <dbReference type="EMBL" id="KAG8226753.1"/>
    </source>
</evidence>
<name>A0A8K0K686_LADFU</name>
<accession>A0A8K0K686</accession>
<evidence type="ECO:0000256" key="1">
    <source>
        <dbReference type="SAM" id="MobiDB-lite"/>
    </source>
</evidence>
<dbReference type="AlphaFoldDB" id="A0A8K0K686"/>
<feature type="compositionally biased region" description="Low complexity" evidence="1">
    <location>
        <begin position="77"/>
        <end position="90"/>
    </location>
</feature>
<sequence length="102" mass="11765">MDEVFAGFGIPMEFIFTTLYDHQGNEMEERLNRTVLNMLRLYTNESMVRRFGSKSPKVFICISYTSLQHYEKDAVQSPSGANFSSSSGYGFPNYSYQRGKFD</sequence>
<keyword evidence="3" id="KW-1185">Reference proteome</keyword>
<protein>
    <submittedName>
        <fullName evidence="2">Uncharacterized protein</fullName>
    </submittedName>
</protein>
<comment type="caution">
    <text evidence="2">The sequence shown here is derived from an EMBL/GenBank/DDBJ whole genome shotgun (WGS) entry which is preliminary data.</text>
</comment>
<reference evidence="2" key="1">
    <citation type="submission" date="2013-04" db="EMBL/GenBank/DDBJ databases">
        <authorList>
            <person name="Qu J."/>
            <person name="Murali S.C."/>
            <person name="Bandaranaike D."/>
            <person name="Bellair M."/>
            <person name="Blankenburg K."/>
            <person name="Chao H."/>
            <person name="Dinh H."/>
            <person name="Doddapaneni H."/>
            <person name="Downs B."/>
            <person name="Dugan-Rocha S."/>
            <person name="Elkadiri S."/>
            <person name="Gnanaolivu R.D."/>
            <person name="Hernandez B."/>
            <person name="Javaid M."/>
            <person name="Jayaseelan J.C."/>
            <person name="Lee S."/>
            <person name="Li M."/>
            <person name="Ming W."/>
            <person name="Munidasa M."/>
            <person name="Muniz J."/>
            <person name="Nguyen L."/>
            <person name="Ongeri F."/>
            <person name="Osuji N."/>
            <person name="Pu L.-L."/>
            <person name="Puazo M."/>
            <person name="Qu C."/>
            <person name="Quiroz J."/>
            <person name="Raj R."/>
            <person name="Weissenberger G."/>
            <person name="Xin Y."/>
            <person name="Zou X."/>
            <person name="Han Y."/>
            <person name="Richards S."/>
            <person name="Worley K."/>
            <person name="Muzny D."/>
            <person name="Gibbs R."/>
        </authorList>
    </citation>
    <scope>NUCLEOTIDE SEQUENCE</scope>
    <source>
        <strain evidence="2">Sampled in the wild</strain>
    </source>
</reference>